<feature type="compositionally biased region" description="Polar residues" evidence="1">
    <location>
        <begin position="445"/>
        <end position="455"/>
    </location>
</feature>
<organism evidence="2 3">
    <name type="scientific">Dryococelus australis</name>
    <dbReference type="NCBI Taxonomy" id="614101"/>
    <lineage>
        <taxon>Eukaryota</taxon>
        <taxon>Metazoa</taxon>
        <taxon>Ecdysozoa</taxon>
        <taxon>Arthropoda</taxon>
        <taxon>Hexapoda</taxon>
        <taxon>Insecta</taxon>
        <taxon>Pterygota</taxon>
        <taxon>Neoptera</taxon>
        <taxon>Polyneoptera</taxon>
        <taxon>Phasmatodea</taxon>
        <taxon>Verophasmatodea</taxon>
        <taxon>Anareolatae</taxon>
        <taxon>Phasmatidae</taxon>
        <taxon>Eurycanthinae</taxon>
        <taxon>Dryococelus</taxon>
    </lineage>
</organism>
<evidence type="ECO:0000256" key="1">
    <source>
        <dbReference type="SAM" id="MobiDB-lite"/>
    </source>
</evidence>
<protein>
    <submittedName>
        <fullName evidence="2">Uncharacterized protein</fullName>
    </submittedName>
</protein>
<comment type="caution">
    <text evidence="2">The sequence shown here is derived from an EMBL/GenBank/DDBJ whole genome shotgun (WGS) entry which is preliminary data.</text>
</comment>
<reference evidence="2 3" key="1">
    <citation type="submission" date="2023-02" db="EMBL/GenBank/DDBJ databases">
        <title>LHISI_Scaffold_Assembly.</title>
        <authorList>
            <person name="Stuart O.P."/>
            <person name="Cleave R."/>
            <person name="Magrath M.J.L."/>
            <person name="Mikheyev A.S."/>
        </authorList>
    </citation>
    <scope>NUCLEOTIDE SEQUENCE [LARGE SCALE GENOMIC DNA]</scope>
    <source>
        <strain evidence="2">Daus_M_001</strain>
        <tissue evidence="2">Leg muscle</tissue>
    </source>
</reference>
<feature type="region of interest" description="Disordered" evidence="1">
    <location>
        <begin position="445"/>
        <end position="511"/>
    </location>
</feature>
<proteinExistence type="predicted"/>
<dbReference type="EMBL" id="JARBHB010000015">
    <property type="protein sequence ID" value="KAJ8867647.1"/>
    <property type="molecule type" value="Genomic_DNA"/>
</dbReference>
<sequence length="537" mass="60746">MTTKSGETVWHCSFESNVYIQNSITPRDCQRIKEYVTLSEDSEASRSTRGAIQLNEKNTVADLTSFDLTISGLAVTSTPPPQPKRPRCTTAGTLGQLGVPGDLIHPLLVKTQKHTLFSKLHMRPSPLSEHFITVVDTRKRRLASQRDNVPAAHAGHNTCLHIHIQVCPNYRRGIIVTSRPCRLPALHTPHFPCVPTASIPVDKSQETEQANALDRMIQRNNIERQWNKRAAETGISPENPPGCGIVQHDSHMRKSGSGPARHRIRIVVVRGERPSHCATAAPYEQVEKLYVQRAWVKRPATLSSLVGGMRSTQARYIFLRIIHHQLQRQVLIFTPRVSEINCWRLSYSKTARRRDFVNRASDEELTNSLYVNNSRRETYSWTASRSTSMTCGQESTIVYIDMPMLTANWLSTVTVEGDNWATVLQEVSNGMVLIVWDCPPSFRNRNARQSRVSSPSRKETQMFARPPSTWNDRRSTASARGCSATRTQDVSRDIRLRRRARGRNPSPPELQENALRFSRSWLPSLARHVYGPLRVTG</sequence>
<keyword evidence="3" id="KW-1185">Reference proteome</keyword>
<dbReference type="Proteomes" id="UP001159363">
    <property type="component" value="Chromosome 14"/>
</dbReference>
<evidence type="ECO:0000313" key="2">
    <source>
        <dbReference type="EMBL" id="KAJ8867647.1"/>
    </source>
</evidence>
<gene>
    <name evidence="2" type="ORF">PR048_031450</name>
</gene>
<name>A0ABQ9G6D3_9NEOP</name>
<accession>A0ABQ9G6D3</accession>
<evidence type="ECO:0000313" key="3">
    <source>
        <dbReference type="Proteomes" id="UP001159363"/>
    </source>
</evidence>